<keyword evidence="9" id="KW-1185">Reference proteome</keyword>
<keyword evidence="3" id="KW-0456">Lyase</keyword>
<sequence>MEVARPRLLVSVRSPAEATAALDGGAEIIDVKEPDRGSLGAADPHVIREILEVVRQQDSRVVSAALGELGELGTPWPTDLRADLDFAKVGLARAHATNWREQLGKLAKRWEFGPRLVPVAYADHERAEAPAPADVLDWAMASSSRLLLLDTFGKDGTSLENWLSLDAVGGLVTTARRAGIAFAVAGSLRADSVRSLANAPADIRPAIIAVRGAACADDDRTNGIDAARVAALRASLEPLPCGNYPPFQQKQA</sequence>
<evidence type="ECO:0000256" key="7">
    <source>
        <dbReference type="PIRSR" id="PIRSR015957-1"/>
    </source>
</evidence>
<evidence type="ECO:0000256" key="3">
    <source>
        <dbReference type="ARBA" id="ARBA00023239"/>
    </source>
</evidence>
<feature type="active site" description="Schiff-base intermediate with substrate" evidence="7">
    <location>
        <position position="32"/>
    </location>
</feature>
<dbReference type="RefSeq" id="WP_145263466.1">
    <property type="nucleotide sequence ID" value="NZ_CP036279.1"/>
</dbReference>
<comment type="catalytic activity">
    <reaction evidence="6">
        <text>2 D-glyceraldehyde 3-phosphate = 4-(hydroxymethyl)-2-furancarboxaldehyde phosphate + phosphate + 2 H2O</text>
        <dbReference type="Rhea" id="RHEA:43536"/>
        <dbReference type="ChEBI" id="CHEBI:15377"/>
        <dbReference type="ChEBI" id="CHEBI:43474"/>
        <dbReference type="ChEBI" id="CHEBI:59776"/>
        <dbReference type="ChEBI" id="CHEBI:83407"/>
        <dbReference type="EC" id="4.2.3.153"/>
    </reaction>
</comment>
<dbReference type="KEGG" id="knv:Pan216_58150"/>
<dbReference type="PIRSF" id="PIRSF015957">
    <property type="entry name" value="UCP015957"/>
    <property type="match status" value="1"/>
</dbReference>
<evidence type="ECO:0000256" key="4">
    <source>
        <dbReference type="ARBA" id="ARBA00023270"/>
    </source>
</evidence>
<evidence type="ECO:0000256" key="1">
    <source>
        <dbReference type="ARBA" id="ARBA00003810"/>
    </source>
</evidence>
<dbReference type="InterPro" id="IPR007565">
    <property type="entry name" value="4HFCP_synth"/>
</dbReference>
<evidence type="ECO:0000256" key="6">
    <source>
        <dbReference type="ARBA" id="ARBA00047628"/>
    </source>
</evidence>
<evidence type="ECO:0000256" key="2">
    <source>
        <dbReference type="ARBA" id="ARBA00012553"/>
    </source>
</evidence>
<gene>
    <name evidence="8" type="ORF">Pan216_58150</name>
</gene>
<dbReference type="Proteomes" id="UP000317093">
    <property type="component" value="Chromosome"/>
</dbReference>
<feature type="active site" description="Proton acceptor" evidence="7">
    <location>
        <position position="88"/>
    </location>
</feature>
<evidence type="ECO:0000313" key="8">
    <source>
        <dbReference type="EMBL" id="QDU64921.1"/>
    </source>
</evidence>
<organism evidence="8 9">
    <name type="scientific">Kolteria novifilia</name>
    <dbReference type="NCBI Taxonomy" id="2527975"/>
    <lineage>
        <taxon>Bacteria</taxon>
        <taxon>Pseudomonadati</taxon>
        <taxon>Planctomycetota</taxon>
        <taxon>Planctomycetia</taxon>
        <taxon>Kolteriales</taxon>
        <taxon>Kolteriaceae</taxon>
        <taxon>Kolteria</taxon>
    </lineage>
</organism>
<dbReference type="Pfam" id="PF04476">
    <property type="entry name" value="4HFCP_synth"/>
    <property type="match status" value="1"/>
</dbReference>
<evidence type="ECO:0000313" key="9">
    <source>
        <dbReference type="Proteomes" id="UP000317093"/>
    </source>
</evidence>
<dbReference type="AlphaFoldDB" id="A0A518BD65"/>
<accession>A0A518BD65</accession>
<dbReference type="EC" id="4.2.3.153" evidence="2"/>
<evidence type="ECO:0000256" key="5">
    <source>
        <dbReference type="ARBA" id="ARBA00032523"/>
    </source>
</evidence>
<protein>
    <recommendedName>
        <fullName evidence="2">(5-formylfuran-3-yl)methyl phosphate synthase</fullName>
        <ecNumber evidence="2">4.2.3.153</ecNumber>
    </recommendedName>
    <alternativeName>
        <fullName evidence="5">4-(hydroxymethyl)-2-furancarboxaldehyde-phosphate synthase</fullName>
    </alternativeName>
</protein>
<dbReference type="EMBL" id="CP036279">
    <property type="protein sequence ID" value="QDU64921.1"/>
    <property type="molecule type" value="Genomic_DNA"/>
</dbReference>
<proteinExistence type="predicted"/>
<name>A0A518BD65_9BACT</name>
<dbReference type="OrthoDB" id="289419at2"/>
<dbReference type="GO" id="GO:0016829">
    <property type="term" value="F:lyase activity"/>
    <property type="evidence" value="ECO:0007669"/>
    <property type="project" value="UniProtKB-KW"/>
</dbReference>
<keyword evidence="4" id="KW-0704">Schiff base</keyword>
<reference evidence="8 9" key="1">
    <citation type="submission" date="2019-02" db="EMBL/GenBank/DDBJ databases">
        <title>Deep-cultivation of Planctomycetes and their phenomic and genomic characterization uncovers novel biology.</title>
        <authorList>
            <person name="Wiegand S."/>
            <person name="Jogler M."/>
            <person name="Boedeker C."/>
            <person name="Pinto D."/>
            <person name="Vollmers J."/>
            <person name="Rivas-Marin E."/>
            <person name="Kohn T."/>
            <person name="Peeters S.H."/>
            <person name="Heuer A."/>
            <person name="Rast P."/>
            <person name="Oberbeckmann S."/>
            <person name="Bunk B."/>
            <person name="Jeske O."/>
            <person name="Meyerdierks A."/>
            <person name="Storesund J.E."/>
            <person name="Kallscheuer N."/>
            <person name="Luecker S."/>
            <person name="Lage O.M."/>
            <person name="Pohl T."/>
            <person name="Merkel B.J."/>
            <person name="Hornburger P."/>
            <person name="Mueller R.-W."/>
            <person name="Bruemmer F."/>
            <person name="Labrenz M."/>
            <person name="Spormann A.M."/>
            <person name="Op den Camp H."/>
            <person name="Overmann J."/>
            <person name="Amann R."/>
            <person name="Jetten M.S.M."/>
            <person name="Mascher T."/>
            <person name="Medema M.H."/>
            <person name="Devos D.P."/>
            <person name="Kaster A.-K."/>
            <person name="Ovreas L."/>
            <person name="Rohde M."/>
            <person name="Galperin M.Y."/>
            <person name="Jogler C."/>
        </authorList>
    </citation>
    <scope>NUCLEOTIDE SEQUENCE [LARGE SCALE GENOMIC DNA]</scope>
    <source>
        <strain evidence="8 9">Pan216</strain>
    </source>
</reference>
<comment type="function">
    <text evidence="1">Catalyzes the formation of 4-(hydroxymethyl)-2-furancarboxaldehyde phosphate (4-HFC-P) from two molecules of glyceraldehyde-3-P (GA-3-P).</text>
</comment>